<keyword evidence="3 8" id="KW-0479">Metal-binding</keyword>
<keyword evidence="11" id="KW-1185">Reference proteome</keyword>
<comment type="cofactor">
    <cofactor evidence="8">
        <name>Mg(2+)</name>
        <dbReference type="ChEBI" id="CHEBI:18420"/>
    </cofactor>
    <text evidence="8">Binds 1 Mg(2+) ion.</text>
</comment>
<evidence type="ECO:0000256" key="1">
    <source>
        <dbReference type="ARBA" id="ARBA00005984"/>
    </source>
</evidence>
<dbReference type="PROSITE" id="PS00123">
    <property type="entry name" value="ALKALINE_PHOSPHATASE"/>
    <property type="match status" value="1"/>
</dbReference>
<evidence type="ECO:0000313" key="11">
    <source>
        <dbReference type="Proteomes" id="UP000432715"/>
    </source>
</evidence>
<dbReference type="InterPro" id="IPR001952">
    <property type="entry name" value="Alkaline_phosphatase"/>
</dbReference>
<feature type="binding site" evidence="8">
    <location>
        <position position="133"/>
    </location>
    <ligand>
        <name>Mg(2+)</name>
        <dbReference type="ChEBI" id="CHEBI:18420"/>
    </ligand>
</feature>
<comment type="cofactor">
    <cofactor evidence="8">
        <name>Zn(2+)</name>
        <dbReference type="ChEBI" id="CHEBI:29105"/>
    </cofactor>
    <text evidence="8">Binds 2 Zn(2+) ions.</text>
</comment>
<feature type="binding site" evidence="8">
    <location>
        <position position="135"/>
    </location>
    <ligand>
        <name>Mg(2+)</name>
        <dbReference type="ChEBI" id="CHEBI:18420"/>
    </ligand>
</feature>
<evidence type="ECO:0000313" key="10">
    <source>
        <dbReference type="EMBL" id="KAB3535788.1"/>
    </source>
</evidence>
<evidence type="ECO:0000256" key="4">
    <source>
        <dbReference type="ARBA" id="ARBA00022801"/>
    </source>
</evidence>
<dbReference type="Pfam" id="PF00245">
    <property type="entry name" value="Alk_phosphatase"/>
    <property type="match status" value="2"/>
</dbReference>
<dbReference type="SUPFAM" id="SSF53649">
    <property type="entry name" value="Alkaline phosphatase-like"/>
    <property type="match status" value="1"/>
</dbReference>
<feature type="binding site" evidence="8">
    <location>
        <position position="305"/>
    </location>
    <ligand>
        <name>Zn(2+)</name>
        <dbReference type="ChEBI" id="CHEBI:29105"/>
        <label>2</label>
    </ligand>
</feature>
<dbReference type="InterPro" id="IPR017850">
    <property type="entry name" value="Alkaline_phosphatase_core_sf"/>
</dbReference>
<evidence type="ECO:0000256" key="9">
    <source>
        <dbReference type="RuleBase" id="RU003946"/>
    </source>
</evidence>
<organism evidence="10 11">
    <name type="scientific">Alkaliphilus pronyensis</name>
    <dbReference type="NCBI Taxonomy" id="1482732"/>
    <lineage>
        <taxon>Bacteria</taxon>
        <taxon>Bacillati</taxon>
        <taxon>Bacillota</taxon>
        <taxon>Clostridia</taxon>
        <taxon>Peptostreptococcales</taxon>
        <taxon>Natronincolaceae</taxon>
        <taxon>Alkaliphilus</taxon>
    </lineage>
</organism>
<reference evidence="10 11" key="1">
    <citation type="submission" date="2019-10" db="EMBL/GenBank/DDBJ databases">
        <title>Alkaliphilus serpentinus sp. nov. and Alkaliphilus pronyensis sp. nov., two novel anaerobic alkaliphilic species isolated from the serpentinized-hosted hydrothermal field of the Prony Bay (New Caledonia).</title>
        <authorList>
            <person name="Postec A."/>
        </authorList>
    </citation>
    <scope>NUCLEOTIDE SEQUENCE [LARGE SCALE GENOMIC DNA]</scope>
    <source>
        <strain evidence="10 11">LacV</strain>
    </source>
</reference>
<protein>
    <submittedName>
        <fullName evidence="10">Alkaline phosphatase</fullName>
    </submittedName>
</protein>
<evidence type="ECO:0000256" key="8">
    <source>
        <dbReference type="PIRSR" id="PIRSR601952-2"/>
    </source>
</evidence>
<feature type="binding site" evidence="8">
    <location>
        <position position="266"/>
    </location>
    <ligand>
        <name>Zn(2+)</name>
        <dbReference type="ChEBI" id="CHEBI:29105"/>
        <label>2</label>
    </ligand>
</feature>
<dbReference type="OrthoDB" id="9794455at2"/>
<dbReference type="GO" id="GO:0004035">
    <property type="term" value="F:alkaline phosphatase activity"/>
    <property type="evidence" value="ECO:0007669"/>
    <property type="project" value="TreeGrafter"/>
</dbReference>
<gene>
    <name evidence="10" type="ORF">F8154_05515</name>
</gene>
<dbReference type="GO" id="GO:0046872">
    <property type="term" value="F:metal ion binding"/>
    <property type="evidence" value="ECO:0007669"/>
    <property type="project" value="UniProtKB-KW"/>
</dbReference>
<dbReference type="PANTHER" id="PTHR11596:SF5">
    <property type="entry name" value="ALKALINE PHOSPHATASE"/>
    <property type="match status" value="1"/>
</dbReference>
<dbReference type="PRINTS" id="PR00113">
    <property type="entry name" value="ALKPHPHTASE"/>
</dbReference>
<dbReference type="AlphaFoldDB" id="A0A6I0F0H1"/>
<name>A0A6I0F0H1_9FIRM</name>
<evidence type="ECO:0000256" key="5">
    <source>
        <dbReference type="ARBA" id="ARBA00022833"/>
    </source>
</evidence>
<dbReference type="Proteomes" id="UP000432715">
    <property type="component" value="Unassembled WGS sequence"/>
</dbReference>
<keyword evidence="6 8" id="KW-0460">Magnesium</keyword>
<feature type="binding site" evidence="8">
    <location>
        <position position="30"/>
    </location>
    <ligand>
        <name>Mg(2+)</name>
        <dbReference type="ChEBI" id="CHEBI:18420"/>
    </ligand>
</feature>
<comment type="caution">
    <text evidence="10">The sequence shown here is derived from an EMBL/GenBank/DDBJ whole genome shotgun (WGS) entry which is preliminary data.</text>
</comment>
<keyword evidence="2" id="KW-0597">Phosphoprotein</keyword>
<dbReference type="Gene3D" id="1.10.60.40">
    <property type="match status" value="1"/>
</dbReference>
<comment type="similarity">
    <text evidence="1 9">Belongs to the alkaline phosphatase family.</text>
</comment>
<evidence type="ECO:0000256" key="7">
    <source>
        <dbReference type="PIRSR" id="PIRSR601952-1"/>
    </source>
</evidence>
<dbReference type="CDD" id="cd16012">
    <property type="entry name" value="ALP"/>
    <property type="match status" value="1"/>
</dbReference>
<feature type="binding site" evidence="8">
    <location>
        <position position="262"/>
    </location>
    <ligand>
        <name>Zn(2+)</name>
        <dbReference type="ChEBI" id="CHEBI:29105"/>
        <label>2</label>
    </ligand>
</feature>
<proteinExistence type="inferred from homology"/>
<feature type="active site" description="Phosphoserine intermediate" evidence="7">
    <location>
        <position position="81"/>
    </location>
</feature>
<sequence>MGDSMATSSNHANNTYRGKAPKYVFLFIGDGMSFPQITSAEMYLGQKNGTKALTSEYLSFSKFPAAGTALTYDAESFIPDSASTATALATGEKTLGGVINMDVTKQIEFTPISKKLKEQGKKIGIVSSVPITHATPACFYSNVPSRRMAYEIGLQLADSDFDFYAGGSFDQPTGADKDKVHILDVVKSKGYNVINTKEEILELNSESGKTVAISPVLDGNAMTYEIDRKADELALSDFVKKGIEVLDNKDGFFMMVESGKIDWAGHANDAAASIHDTIQFSKAIDEAVEFYNKHPKDTLIIVTGDHECGGMSIGFAGTGYETFFNKIDRVTMSQSKFNGIVKEYKENTSKDKAKLSDLYDEIKNAYGLIAPTDEDAKKEENKSMVLTQYEINRLEEALKQSMRDSEDRIYTDQEKVMYGYYEPLSITLTHILNNKAGIDYTSFSHTGLPVPVYAIGVGHELFNGYYDNTDIYEKLAAITKVK</sequence>
<dbReference type="InterPro" id="IPR018299">
    <property type="entry name" value="Alkaline_phosphatase_AS"/>
</dbReference>
<accession>A0A6I0F0H1</accession>
<feature type="binding site" evidence="8">
    <location>
        <position position="445"/>
    </location>
    <ligand>
        <name>Zn(2+)</name>
        <dbReference type="ChEBI" id="CHEBI:29105"/>
        <label>2</label>
    </ligand>
</feature>
<feature type="binding site" evidence="8">
    <location>
        <position position="257"/>
    </location>
    <ligand>
        <name>Mg(2+)</name>
        <dbReference type="ChEBI" id="CHEBI:18420"/>
    </ligand>
</feature>
<keyword evidence="5 8" id="KW-0862">Zinc</keyword>
<evidence type="ECO:0000256" key="6">
    <source>
        <dbReference type="ARBA" id="ARBA00022842"/>
    </source>
</evidence>
<evidence type="ECO:0000256" key="3">
    <source>
        <dbReference type="ARBA" id="ARBA00022723"/>
    </source>
</evidence>
<feature type="binding site" evidence="8">
    <location>
        <position position="30"/>
    </location>
    <ligand>
        <name>Zn(2+)</name>
        <dbReference type="ChEBI" id="CHEBI:29105"/>
        <label>2</label>
    </ligand>
</feature>
<dbReference type="SMART" id="SM00098">
    <property type="entry name" value="alkPPc"/>
    <property type="match status" value="1"/>
</dbReference>
<feature type="binding site" evidence="8">
    <location>
        <position position="306"/>
    </location>
    <ligand>
        <name>Zn(2+)</name>
        <dbReference type="ChEBI" id="CHEBI:29105"/>
        <label>2</label>
    </ligand>
</feature>
<dbReference type="Gene3D" id="3.40.720.10">
    <property type="entry name" value="Alkaline Phosphatase, subunit A"/>
    <property type="match status" value="1"/>
</dbReference>
<evidence type="ECO:0000256" key="2">
    <source>
        <dbReference type="ARBA" id="ARBA00022553"/>
    </source>
</evidence>
<dbReference type="PANTHER" id="PTHR11596">
    <property type="entry name" value="ALKALINE PHOSPHATASE"/>
    <property type="match status" value="1"/>
</dbReference>
<dbReference type="EMBL" id="WBZC01000015">
    <property type="protein sequence ID" value="KAB3535788.1"/>
    <property type="molecule type" value="Genomic_DNA"/>
</dbReference>
<keyword evidence="4" id="KW-0378">Hydrolase</keyword>